<dbReference type="AlphaFoldDB" id="A0A917WWI9"/>
<feature type="domain" description="Hemerythrin-like" evidence="1">
    <location>
        <begin position="2"/>
        <end position="129"/>
    </location>
</feature>
<sequence length="206" mass="23437">MHWAFRRDLDRFTAAVIRTPVEDRVSWRALARRWELFRHILHDHHAGEDAGIWPALRAKADAAGATVLDAMAAEHNDIDPLLASVAEGLDRMAATADPDARAALEVRVVAAREQLGRHLAHEERDALTLAQRHLTPAEWERITKVFFERAKSPREIAALVAWMLHDLPESAATRLLAGAAPVRVLWRLVLRRPFARRERRVFRQAD</sequence>
<gene>
    <name evidence="2" type="ORF">GCM10007977_041200</name>
</gene>
<evidence type="ECO:0000313" key="3">
    <source>
        <dbReference type="Proteomes" id="UP000642070"/>
    </source>
</evidence>
<reference evidence="2" key="2">
    <citation type="submission" date="2020-09" db="EMBL/GenBank/DDBJ databases">
        <authorList>
            <person name="Sun Q."/>
            <person name="Ohkuma M."/>
        </authorList>
    </citation>
    <scope>NUCLEOTIDE SEQUENCE</scope>
    <source>
        <strain evidence="2">JCM 19831</strain>
    </source>
</reference>
<keyword evidence="3" id="KW-1185">Reference proteome</keyword>
<protein>
    <recommendedName>
        <fullName evidence="1">Hemerythrin-like domain-containing protein</fullName>
    </recommendedName>
</protein>
<comment type="caution">
    <text evidence="2">The sequence shown here is derived from an EMBL/GenBank/DDBJ whole genome shotgun (WGS) entry which is preliminary data.</text>
</comment>
<reference evidence="2" key="1">
    <citation type="journal article" date="2014" name="Int. J. Syst. Evol. Microbiol.">
        <title>Complete genome sequence of Corynebacterium casei LMG S-19264T (=DSM 44701T), isolated from a smear-ripened cheese.</title>
        <authorList>
            <consortium name="US DOE Joint Genome Institute (JGI-PGF)"/>
            <person name="Walter F."/>
            <person name="Albersmeier A."/>
            <person name="Kalinowski J."/>
            <person name="Ruckert C."/>
        </authorList>
    </citation>
    <scope>NUCLEOTIDE SEQUENCE</scope>
    <source>
        <strain evidence="2">JCM 19831</strain>
    </source>
</reference>
<dbReference type="Pfam" id="PF01814">
    <property type="entry name" value="Hemerythrin"/>
    <property type="match status" value="1"/>
</dbReference>
<dbReference type="EMBL" id="BMPI01000019">
    <property type="protein sequence ID" value="GGM35539.1"/>
    <property type="molecule type" value="Genomic_DNA"/>
</dbReference>
<proteinExistence type="predicted"/>
<evidence type="ECO:0000259" key="1">
    <source>
        <dbReference type="Pfam" id="PF01814"/>
    </source>
</evidence>
<name>A0A917WWI9_9ACTN</name>
<organism evidence="2 3">
    <name type="scientific">Dactylosporangium sucinum</name>
    <dbReference type="NCBI Taxonomy" id="1424081"/>
    <lineage>
        <taxon>Bacteria</taxon>
        <taxon>Bacillati</taxon>
        <taxon>Actinomycetota</taxon>
        <taxon>Actinomycetes</taxon>
        <taxon>Micromonosporales</taxon>
        <taxon>Micromonosporaceae</taxon>
        <taxon>Dactylosporangium</taxon>
    </lineage>
</organism>
<dbReference type="Gene3D" id="1.20.120.520">
    <property type="entry name" value="nmb1532 protein domain like"/>
    <property type="match status" value="1"/>
</dbReference>
<dbReference type="CDD" id="cd12108">
    <property type="entry name" value="Hr-like"/>
    <property type="match status" value="1"/>
</dbReference>
<dbReference type="InterPro" id="IPR012312">
    <property type="entry name" value="Hemerythrin-like"/>
</dbReference>
<dbReference type="Proteomes" id="UP000642070">
    <property type="component" value="Unassembled WGS sequence"/>
</dbReference>
<accession>A0A917WWI9</accession>
<evidence type="ECO:0000313" key="2">
    <source>
        <dbReference type="EMBL" id="GGM35539.1"/>
    </source>
</evidence>